<keyword evidence="1" id="KW-1133">Transmembrane helix</keyword>
<evidence type="ECO:0000256" key="1">
    <source>
        <dbReference type="SAM" id="Phobius"/>
    </source>
</evidence>
<dbReference type="Proteomes" id="UP000198755">
    <property type="component" value="Unassembled WGS sequence"/>
</dbReference>
<accession>A0A1I4A1N9</accession>
<keyword evidence="3" id="KW-1185">Reference proteome</keyword>
<protein>
    <submittedName>
        <fullName evidence="2">Uncharacterized protein YjbI, contains pentapeptide repeats</fullName>
    </submittedName>
</protein>
<name>A0A1I4A1N9_9HYPH</name>
<dbReference type="RefSeq" id="WP_091682359.1">
    <property type="nucleotide sequence ID" value="NZ_FOSN01000009.1"/>
</dbReference>
<evidence type="ECO:0000313" key="2">
    <source>
        <dbReference type="EMBL" id="SFK50294.1"/>
    </source>
</evidence>
<feature type="transmembrane region" description="Helical" evidence="1">
    <location>
        <begin position="53"/>
        <end position="73"/>
    </location>
</feature>
<dbReference type="PANTHER" id="PTHR14136:SF17">
    <property type="entry name" value="BTB_POZ DOMAIN-CONTAINING PROTEIN KCTD9"/>
    <property type="match status" value="1"/>
</dbReference>
<dbReference type="PANTHER" id="PTHR14136">
    <property type="entry name" value="BTB_POZ DOMAIN-CONTAINING PROTEIN KCTD9"/>
    <property type="match status" value="1"/>
</dbReference>
<feature type="transmembrane region" description="Helical" evidence="1">
    <location>
        <begin position="85"/>
        <end position="105"/>
    </location>
</feature>
<proteinExistence type="predicted"/>
<evidence type="ECO:0000313" key="3">
    <source>
        <dbReference type="Proteomes" id="UP000198755"/>
    </source>
</evidence>
<reference evidence="2 3" key="1">
    <citation type="submission" date="2016-10" db="EMBL/GenBank/DDBJ databases">
        <authorList>
            <person name="de Groot N.N."/>
        </authorList>
    </citation>
    <scope>NUCLEOTIDE SEQUENCE [LARGE SCALE GENOMIC DNA]</scope>
    <source>
        <strain evidence="2 3">NE2</strain>
    </source>
</reference>
<feature type="transmembrane region" description="Helical" evidence="1">
    <location>
        <begin position="125"/>
        <end position="144"/>
    </location>
</feature>
<dbReference type="OrthoDB" id="3034488at2"/>
<keyword evidence="1" id="KW-0472">Membrane</keyword>
<dbReference type="EMBL" id="FOSN01000009">
    <property type="protein sequence ID" value="SFK50294.1"/>
    <property type="molecule type" value="Genomic_DNA"/>
</dbReference>
<gene>
    <name evidence="2" type="ORF">SAMN05444581_10939</name>
</gene>
<organism evidence="2 3">
    <name type="scientific">Methylocapsa palsarum</name>
    <dbReference type="NCBI Taxonomy" id="1612308"/>
    <lineage>
        <taxon>Bacteria</taxon>
        <taxon>Pseudomonadati</taxon>
        <taxon>Pseudomonadota</taxon>
        <taxon>Alphaproteobacteria</taxon>
        <taxon>Hyphomicrobiales</taxon>
        <taxon>Beijerinckiaceae</taxon>
        <taxon>Methylocapsa</taxon>
    </lineage>
</organism>
<dbReference type="Pfam" id="PF00805">
    <property type="entry name" value="Pentapeptide"/>
    <property type="match status" value="4"/>
</dbReference>
<keyword evidence="1" id="KW-0812">Transmembrane</keyword>
<dbReference type="Gene3D" id="2.160.20.80">
    <property type="entry name" value="E3 ubiquitin-protein ligase SopA"/>
    <property type="match status" value="1"/>
</dbReference>
<sequence length="566" mass="61439">MLAAKAGAYDKALRDELGDADDKRNAERRRLPSNIFVQFLAGPKEIRNGGLGLILKAIAWISLVIAPVLLLLLIQAQFLPYHLEWVTWVQRFALVADLLLLWALWPAVLDGRGSVEWPKLWRPGAFVLALASLIPIGLAIAARFPGEWLDQRIGDRRWIPANGFTAWLGATGAWGEPIPTSFHNLLFNGAIDDVTRRRKSPFSTTLVLPGFDLLEAEKIEDDKKLSWAKHTFSLRGRRLEGARFDFADLRKADLTGAYLDRASLDRAQLQGASLEGAQLQGASLDYTQLQGVSLEGAQLQGASLFLAQLQGASLRAAQLQGASLIKTQLQGASLFLAQLQGALLGEAKLQGASLDSAQLPGASLQAAQLQGATLYLAELQGASLDYAQLQGAIMQDASVWRADARNAVAPETVVLSPFSERDAQSFDDRRQFMMQTIPAGEKRDDALARIEKRLKPDSFPDEKAIADDWTKKEKHSAAPAAVLAAWKTIGCRANDPKEDYLGAPYVARALLRRLDEFANEKAAKAKLVAAFLSCPGAKGLTEDEIAKLNAIAGSPPPPPPASKPKP</sequence>
<dbReference type="InterPro" id="IPR001646">
    <property type="entry name" value="5peptide_repeat"/>
</dbReference>
<dbReference type="InterPro" id="IPR051082">
    <property type="entry name" value="Pentapeptide-BTB/POZ_domain"/>
</dbReference>
<dbReference type="SUPFAM" id="SSF141571">
    <property type="entry name" value="Pentapeptide repeat-like"/>
    <property type="match status" value="1"/>
</dbReference>
<dbReference type="AlphaFoldDB" id="A0A1I4A1N9"/>